<evidence type="ECO:0000313" key="4">
    <source>
        <dbReference type="Proteomes" id="UP001374535"/>
    </source>
</evidence>
<dbReference type="Pfam" id="PF13976">
    <property type="entry name" value="gag_pre-integrs"/>
    <property type="match status" value="1"/>
</dbReference>
<name>A0AAQ3MWL5_VIGMU</name>
<proteinExistence type="predicted"/>
<feature type="domain" description="Retrovirus-related Pol polyprotein from transposon TNT 1-94-like beta-barrel" evidence="2">
    <location>
        <begin position="1"/>
        <end position="78"/>
    </location>
</feature>
<dbReference type="EMBL" id="CP144692">
    <property type="protein sequence ID" value="WVY98190.1"/>
    <property type="molecule type" value="Genomic_DNA"/>
</dbReference>
<dbReference type="Pfam" id="PF22936">
    <property type="entry name" value="Pol_BBD"/>
    <property type="match status" value="1"/>
</dbReference>
<dbReference type="Proteomes" id="UP001374535">
    <property type="component" value="Chromosome 9"/>
</dbReference>
<dbReference type="AlphaFoldDB" id="A0AAQ3MWL5"/>
<sequence length="191" mass="21264">MDPGVSFHTTPSLELLSNYVSKKFGKVYLVNGKSLDIVGISDINIRTSNESMWTLNNVKHIPTLKRNIISIGQLDDEGHYTTFGDGHWKVMKGNLVVARGKKQGSLYIIADEDMISIAEVGKSSSLSHQRLGHMSEYIMKLMISKGKIPNLKHVDVGPCEHCIFGKHKKVSFSNTGKTSKIERLELVHTDV</sequence>
<reference evidence="3 4" key="1">
    <citation type="journal article" date="2023" name="Life. Sci Alliance">
        <title>Evolutionary insights into 3D genome organization and epigenetic landscape of Vigna mungo.</title>
        <authorList>
            <person name="Junaid A."/>
            <person name="Singh B."/>
            <person name="Bhatia S."/>
        </authorList>
    </citation>
    <scope>NUCLEOTIDE SEQUENCE [LARGE SCALE GENOMIC DNA]</scope>
    <source>
        <strain evidence="3">Urdbean</strain>
    </source>
</reference>
<keyword evidence="4" id="KW-1185">Reference proteome</keyword>
<organism evidence="3 4">
    <name type="scientific">Vigna mungo</name>
    <name type="common">Black gram</name>
    <name type="synonym">Phaseolus mungo</name>
    <dbReference type="NCBI Taxonomy" id="3915"/>
    <lineage>
        <taxon>Eukaryota</taxon>
        <taxon>Viridiplantae</taxon>
        <taxon>Streptophyta</taxon>
        <taxon>Embryophyta</taxon>
        <taxon>Tracheophyta</taxon>
        <taxon>Spermatophyta</taxon>
        <taxon>Magnoliopsida</taxon>
        <taxon>eudicotyledons</taxon>
        <taxon>Gunneridae</taxon>
        <taxon>Pentapetalae</taxon>
        <taxon>rosids</taxon>
        <taxon>fabids</taxon>
        <taxon>Fabales</taxon>
        <taxon>Fabaceae</taxon>
        <taxon>Papilionoideae</taxon>
        <taxon>50 kb inversion clade</taxon>
        <taxon>NPAAA clade</taxon>
        <taxon>indigoferoid/millettioid clade</taxon>
        <taxon>Phaseoleae</taxon>
        <taxon>Vigna</taxon>
    </lineage>
</organism>
<dbReference type="InterPro" id="IPR025724">
    <property type="entry name" value="GAG-pre-integrase_dom"/>
</dbReference>
<accession>A0AAQ3MWL5</accession>
<dbReference type="InterPro" id="IPR054722">
    <property type="entry name" value="PolX-like_BBD"/>
</dbReference>
<feature type="domain" description="GAG-pre-integrase" evidence="1">
    <location>
        <begin position="114"/>
        <end position="167"/>
    </location>
</feature>
<evidence type="ECO:0000259" key="1">
    <source>
        <dbReference type="Pfam" id="PF13976"/>
    </source>
</evidence>
<evidence type="ECO:0000259" key="2">
    <source>
        <dbReference type="Pfam" id="PF22936"/>
    </source>
</evidence>
<gene>
    <name evidence="3" type="ORF">V8G54_030341</name>
</gene>
<protein>
    <recommendedName>
        <fullName evidence="5">GAG-pre-integrase domain-containing protein</fullName>
    </recommendedName>
</protein>
<evidence type="ECO:0008006" key="5">
    <source>
        <dbReference type="Google" id="ProtNLM"/>
    </source>
</evidence>
<evidence type="ECO:0000313" key="3">
    <source>
        <dbReference type="EMBL" id="WVY98190.1"/>
    </source>
</evidence>